<keyword evidence="3 5" id="KW-0378">Hydrolase</keyword>
<dbReference type="GO" id="GO:0004252">
    <property type="term" value="F:serine-type endopeptidase activity"/>
    <property type="evidence" value="ECO:0007669"/>
    <property type="project" value="UniProtKB-UniRule"/>
</dbReference>
<protein>
    <submittedName>
        <fullName evidence="9">S8 family peptidase</fullName>
    </submittedName>
</protein>
<proteinExistence type="inferred from homology"/>
<name>A0AAP2DUV3_9BACT</name>
<evidence type="ECO:0000256" key="3">
    <source>
        <dbReference type="ARBA" id="ARBA00022801"/>
    </source>
</evidence>
<dbReference type="InterPro" id="IPR023827">
    <property type="entry name" value="Peptidase_S8_Asp-AS"/>
</dbReference>
<dbReference type="Pfam" id="PF19081">
    <property type="entry name" value="Ig_7"/>
    <property type="match status" value="1"/>
</dbReference>
<keyword evidence="6" id="KW-0732">Signal</keyword>
<keyword evidence="2 5" id="KW-0645">Protease</keyword>
<feature type="active site" description="Charge relay system" evidence="5">
    <location>
        <position position="177"/>
    </location>
</feature>
<dbReference type="PROSITE" id="PS00137">
    <property type="entry name" value="SUBTILASE_HIS"/>
    <property type="match status" value="1"/>
</dbReference>
<dbReference type="InterPro" id="IPR026444">
    <property type="entry name" value="Secre_tail"/>
</dbReference>
<sequence length="1042" mass="112429">MRILSICLLCCTLAVLAQAQVKPVQQFSWPEGIRADDYIPGKALVKVRSEYKAVFQNPAGRMSLGGSIRPLVPPNAPIKNKRAHAQAFMPAVDIQQYFEITFDANRPVDEFINELYATGYIDVAEPVYRQKILDMPAGPFTPDDVERSAQYYLTNIRAYEAWGITQGSDDIIIAIVDSGVDTSHPDLAPKLYINEADPVDGVDNDHNGYIDDYRGWDFSGPVRISERDPGFIGDNDPTVPKAGVGFSHGTQVGGVAAAATNNAIGISGVGFNAKLLFTKHYADNQASTEKEYDTDTFQGIVYAARQGARIINCSWGSYARSQISQDLINYVTKDLGCLVVAAGGNRWEERFVYPASYDNVLSVAALRENNVIAYTYNKAIDLSAPGIAIRTTDFGGGYITIDGSSFSAPMTCGAAALVASIFPEYNGPQLGEQLRVTADRSLYTVGVNAEARYKNRLGMGSLDVYASLTRTSPSLRVLKYDLLDQEGNVAEPGDNARLYFDIANYLQSTSATLEITITTADASVNITRGKITPGVIIGGKTVRNNSTPFELTLNSNLAEGQSIDLLVTFSDGDYQDYQYISFVPNLPYRTMEENQIKTSIASAGRIGYADTGNSQGGIGFTYNGKSMLYEMGLILGSSAGDILNSVRGEGNNQYDQDFVSTSQIRKTVPGEDADAEINGSFSDTNVASEQHVRVSYRTQVWRGTPYDKFVVVEYTLTNAQATPMTDFYVGLFADWDVSPGGGQDAAGWDADARVGYVHPKASSSQPHAGIQVLNGTPNYYAIDNDPSLAGNPFGIYDGFTDAEKFTAISSDRTAAGATGAGADVSHVVSAGPYTLAQGESVKVAFALHGASNLTDLLASANAADELYNEVLQIPLPLVLPTEVCTGCNATLVATGGSDYNWYKDRYGGAPLATGPEFTMTSVQNDTIVYVSNVSGGHESLRIPVQIRVKGATSSEGELDRRVIVFPVPVVNGKLTVTVRDIDAREFSLTVLNAQGAEMTHIYLGSLHDQFSHTISTIGYPAGVYLVKLQLDNDVIVRRVVIR</sequence>
<dbReference type="InterPro" id="IPR022398">
    <property type="entry name" value="Peptidase_S8_His-AS"/>
</dbReference>
<dbReference type="InterPro" id="IPR015500">
    <property type="entry name" value="Peptidase_S8_subtilisin-rel"/>
</dbReference>
<dbReference type="PRINTS" id="PR00723">
    <property type="entry name" value="SUBTILISIN"/>
</dbReference>
<feature type="active site" description="Charge relay system" evidence="5">
    <location>
        <position position="248"/>
    </location>
</feature>
<evidence type="ECO:0000256" key="2">
    <source>
        <dbReference type="ARBA" id="ARBA00022670"/>
    </source>
</evidence>
<keyword evidence="10" id="KW-1185">Reference proteome</keyword>
<dbReference type="EMBL" id="JAHESE010000001">
    <property type="protein sequence ID" value="MBT1706698.1"/>
    <property type="molecule type" value="Genomic_DNA"/>
</dbReference>
<gene>
    <name evidence="9" type="ORF">KK062_00610</name>
</gene>
<accession>A0AAP2DUV3</accession>
<evidence type="ECO:0000256" key="4">
    <source>
        <dbReference type="ARBA" id="ARBA00022825"/>
    </source>
</evidence>
<dbReference type="Gene3D" id="3.40.50.200">
    <property type="entry name" value="Peptidase S8/S53 domain"/>
    <property type="match status" value="1"/>
</dbReference>
<comment type="similarity">
    <text evidence="1 5">Belongs to the peptidase S8 family.</text>
</comment>
<dbReference type="InterPro" id="IPR050131">
    <property type="entry name" value="Peptidase_S8_subtilisin-like"/>
</dbReference>
<evidence type="ECO:0000313" key="9">
    <source>
        <dbReference type="EMBL" id="MBT1706698.1"/>
    </source>
</evidence>
<dbReference type="GO" id="GO:0006508">
    <property type="term" value="P:proteolysis"/>
    <property type="evidence" value="ECO:0007669"/>
    <property type="project" value="UniProtKB-KW"/>
</dbReference>
<feature type="chain" id="PRO_5042900673" evidence="6">
    <location>
        <begin position="20"/>
        <end position="1042"/>
    </location>
</feature>
<feature type="active site" description="Charge relay system" evidence="5">
    <location>
        <position position="405"/>
    </location>
</feature>
<dbReference type="InterPro" id="IPR044023">
    <property type="entry name" value="Ig_7"/>
</dbReference>
<comment type="caution">
    <text evidence="9">The sequence shown here is derived from an EMBL/GenBank/DDBJ whole genome shotgun (WGS) entry which is preliminary data.</text>
</comment>
<dbReference type="PROSITE" id="PS00136">
    <property type="entry name" value="SUBTILASE_ASP"/>
    <property type="match status" value="1"/>
</dbReference>
<feature type="domain" description="Ig-like" evidence="8">
    <location>
        <begin position="880"/>
        <end position="948"/>
    </location>
</feature>
<evidence type="ECO:0000256" key="5">
    <source>
        <dbReference type="PROSITE-ProRule" id="PRU01240"/>
    </source>
</evidence>
<dbReference type="NCBIfam" id="TIGR04183">
    <property type="entry name" value="Por_Secre_tail"/>
    <property type="match status" value="1"/>
</dbReference>
<dbReference type="RefSeq" id="WP_254082291.1">
    <property type="nucleotide sequence ID" value="NZ_JAHESE010000001.1"/>
</dbReference>
<evidence type="ECO:0000259" key="8">
    <source>
        <dbReference type="Pfam" id="PF19081"/>
    </source>
</evidence>
<feature type="signal peptide" evidence="6">
    <location>
        <begin position="1"/>
        <end position="19"/>
    </location>
</feature>
<evidence type="ECO:0000256" key="6">
    <source>
        <dbReference type="SAM" id="SignalP"/>
    </source>
</evidence>
<dbReference type="InterPro" id="IPR036852">
    <property type="entry name" value="Peptidase_S8/S53_dom_sf"/>
</dbReference>
<evidence type="ECO:0000259" key="7">
    <source>
        <dbReference type="Pfam" id="PF00082"/>
    </source>
</evidence>
<evidence type="ECO:0000256" key="1">
    <source>
        <dbReference type="ARBA" id="ARBA00011073"/>
    </source>
</evidence>
<organism evidence="9 10">
    <name type="scientific">Dawidia cretensis</name>
    <dbReference type="NCBI Taxonomy" id="2782350"/>
    <lineage>
        <taxon>Bacteria</taxon>
        <taxon>Pseudomonadati</taxon>
        <taxon>Bacteroidota</taxon>
        <taxon>Cytophagia</taxon>
        <taxon>Cytophagales</taxon>
        <taxon>Chryseotaleaceae</taxon>
        <taxon>Dawidia</taxon>
    </lineage>
</organism>
<dbReference type="Proteomes" id="UP001319080">
    <property type="component" value="Unassembled WGS sequence"/>
</dbReference>
<dbReference type="PANTHER" id="PTHR43806:SF11">
    <property type="entry name" value="CEREVISIN-RELATED"/>
    <property type="match status" value="1"/>
</dbReference>
<evidence type="ECO:0000313" key="10">
    <source>
        <dbReference type="Proteomes" id="UP001319080"/>
    </source>
</evidence>
<dbReference type="AlphaFoldDB" id="A0AAP2DUV3"/>
<dbReference type="InterPro" id="IPR000209">
    <property type="entry name" value="Peptidase_S8/S53_dom"/>
</dbReference>
<dbReference type="SUPFAM" id="SSF52743">
    <property type="entry name" value="Subtilisin-like"/>
    <property type="match status" value="1"/>
</dbReference>
<feature type="domain" description="Peptidase S8/S53" evidence="7">
    <location>
        <begin position="169"/>
        <end position="460"/>
    </location>
</feature>
<dbReference type="PROSITE" id="PS51892">
    <property type="entry name" value="SUBTILASE"/>
    <property type="match status" value="1"/>
</dbReference>
<dbReference type="PANTHER" id="PTHR43806">
    <property type="entry name" value="PEPTIDASE S8"/>
    <property type="match status" value="1"/>
</dbReference>
<dbReference type="Pfam" id="PF00082">
    <property type="entry name" value="Peptidase_S8"/>
    <property type="match status" value="1"/>
</dbReference>
<keyword evidence="4 5" id="KW-0720">Serine protease</keyword>
<reference evidence="9 10" key="1">
    <citation type="submission" date="2021-05" db="EMBL/GenBank/DDBJ databases">
        <title>A Polyphasic approach of four new species of the genus Ohtaekwangia: Ohtaekwangia histidinii sp. nov., Ohtaekwangia cretensis sp. nov., Ohtaekwangia indiensis sp. nov., Ohtaekwangia reichenbachii sp. nov. from diverse environment.</title>
        <authorList>
            <person name="Octaviana S."/>
        </authorList>
    </citation>
    <scope>NUCLEOTIDE SEQUENCE [LARGE SCALE GENOMIC DNA]</scope>
    <source>
        <strain evidence="9 10">PWU5</strain>
    </source>
</reference>